<evidence type="ECO:0000256" key="6">
    <source>
        <dbReference type="ARBA" id="ARBA00023180"/>
    </source>
</evidence>
<dbReference type="AlphaFoldDB" id="T1JAE6"/>
<organism evidence="11 12">
    <name type="scientific">Strigamia maritima</name>
    <name type="common">European centipede</name>
    <name type="synonym">Geophilus maritimus</name>
    <dbReference type="NCBI Taxonomy" id="126957"/>
    <lineage>
        <taxon>Eukaryota</taxon>
        <taxon>Metazoa</taxon>
        <taxon>Ecdysozoa</taxon>
        <taxon>Arthropoda</taxon>
        <taxon>Myriapoda</taxon>
        <taxon>Chilopoda</taxon>
        <taxon>Pleurostigmophora</taxon>
        <taxon>Geophilomorpha</taxon>
        <taxon>Linotaeniidae</taxon>
        <taxon>Strigamia</taxon>
    </lineage>
</organism>
<dbReference type="PIRSF" id="PIRSF000862">
    <property type="entry name" value="Steryl_ester_lip"/>
    <property type="match status" value="1"/>
</dbReference>
<dbReference type="Proteomes" id="UP000014500">
    <property type="component" value="Unassembled WGS sequence"/>
</dbReference>
<dbReference type="STRING" id="126957.T1JAE6"/>
<dbReference type="SUPFAM" id="SSF53474">
    <property type="entry name" value="alpha/beta-Hydrolases"/>
    <property type="match status" value="1"/>
</dbReference>
<dbReference type="Pfam" id="PF04083">
    <property type="entry name" value="Abhydro_lipase"/>
    <property type="match status" value="1"/>
</dbReference>
<dbReference type="HOGENOM" id="CLU_010974_0_3_1"/>
<dbReference type="Gene3D" id="3.40.50.1820">
    <property type="entry name" value="alpha/beta hydrolase"/>
    <property type="match status" value="1"/>
</dbReference>
<dbReference type="EnsemblMetazoa" id="SMAR010712-RA">
    <property type="protein sequence ID" value="SMAR010712-PA"/>
    <property type="gene ID" value="SMAR010712"/>
</dbReference>
<dbReference type="PhylomeDB" id="T1JAE6"/>
<dbReference type="GO" id="GO:0016042">
    <property type="term" value="P:lipid catabolic process"/>
    <property type="evidence" value="ECO:0007669"/>
    <property type="project" value="UniProtKB-KW"/>
</dbReference>
<keyword evidence="4 7" id="KW-0442">Lipid degradation</keyword>
<keyword evidence="5" id="KW-0443">Lipid metabolism</keyword>
<keyword evidence="6" id="KW-0325">Glycoprotein</keyword>
<evidence type="ECO:0000256" key="3">
    <source>
        <dbReference type="ARBA" id="ARBA00022801"/>
    </source>
</evidence>
<keyword evidence="12" id="KW-1185">Reference proteome</keyword>
<evidence type="ECO:0000256" key="8">
    <source>
        <dbReference type="PIRSR" id="PIRSR000862-1"/>
    </source>
</evidence>
<keyword evidence="2 9" id="KW-0732">Signal</keyword>
<dbReference type="eggNOG" id="KOG2624">
    <property type="taxonomic scope" value="Eukaryota"/>
</dbReference>
<dbReference type="GO" id="GO:0016788">
    <property type="term" value="F:hydrolase activity, acting on ester bonds"/>
    <property type="evidence" value="ECO:0007669"/>
    <property type="project" value="InterPro"/>
</dbReference>
<reference evidence="11" key="2">
    <citation type="submission" date="2015-02" db="UniProtKB">
        <authorList>
            <consortium name="EnsemblMetazoa"/>
        </authorList>
    </citation>
    <scope>IDENTIFICATION</scope>
</reference>
<name>T1JAE6_STRMM</name>
<evidence type="ECO:0000256" key="2">
    <source>
        <dbReference type="ARBA" id="ARBA00022729"/>
    </source>
</evidence>
<evidence type="ECO:0000256" key="1">
    <source>
        <dbReference type="ARBA" id="ARBA00010701"/>
    </source>
</evidence>
<dbReference type="OMA" id="VYVGHWP"/>
<feature type="chain" id="PRO_5004580090" description="Lipase" evidence="9">
    <location>
        <begin position="19"/>
        <end position="438"/>
    </location>
</feature>
<feature type="active site" description="Charge relay system" evidence="8">
    <location>
        <position position="346"/>
    </location>
</feature>
<dbReference type="PANTHER" id="PTHR11005">
    <property type="entry name" value="LYSOSOMAL ACID LIPASE-RELATED"/>
    <property type="match status" value="1"/>
</dbReference>
<sequence length="438" mass="49281">MFSLRILLFFCIVLTCKCENYTQLCYDNKQFKNVNNLIKIEKAATLSAAKHIRENGYPVEIHEVTTDDGYILSMQRIPHGLTNKRRDNAQPVLILHGLGSSSEPLTIEFIYMLANKGYDVWLGNLRSSFENTRHIHYSQSQSKFWKFGLDEIGLIDTPAMIDYILNTTKQTQLSAVISMSLSTISTSIMLTVKPELNHKVSRHVAIAPIVHLDYSVSLTVYGIKVIAAIGFPDILFEALCKLYLPLVPILCSPFGIMPLCHINSLVVYGYSPGNYGACVGIIGAVASRGLSIQTLRHLYQIITKKQLMRYDYGVKENLKRYGTETPPIVDVGKITTPTSLVYSANDPLATPLNVALLARKMKTAKVVLLEDTMINHVDYFAAALFDNAVMKRVNRVILENIRLADIKENIKNNVENCIMKYQPVLKIKIFSYYMSVTP</sequence>
<comment type="similarity">
    <text evidence="1 7">Belongs to the AB hydrolase superfamily. Lipase family.</text>
</comment>
<feature type="active site" description="Nucleophile" evidence="8">
    <location>
        <position position="180"/>
    </location>
</feature>
<evidence type="ECO:0000256" key="7">
    <source>
        <dbReference type="PIRNR" id="PIRNR000862"/>
    </source>
</evidence>
<proteinExistence type="inferred from homology"/>
<dbReference type="EMBL" id="JH431997">
    <property type="status" value="NOT_ANNOTATED_CDS"/>
    <property type="molecule type" value="Genomic_DNA"/>
</dbReference>
<accession>T1JAE6</accession>
<evidence type="ECO:0000313" key="11">
    <source>
        <dbReference type="EnsemblMetazoa" id="SMAR010712-PA"/>
    </source>
</evidence>
<dbReference type="FunFam" id="3.40.50.1820:FF:000057">
    <property type="entry name" value="Lipase"/>
    <property type="match status" value="1"/>
</dbReference>
<dbReference type="InterPro" id="IPR029058">
    <property type="entry name" value="AB_hydrolase_fold"/>
</dbReference>
<dbReference type="InterPro" id="IPR006693">
    <property type="entry name" value="AB_hydrolase_lipase"/>
</dbReference>
<feature type="active site" description="Charge relay system" evidence="8">
    <location>
        <position position="376"/>
    </location>
</feature>
<dbReference type="InterPro" id="IPR025483">
    <property type="entry name" value="Lipase_euk"/>
</dbReference>
<evidence type="ECO:0000259" key="10">
    <source>
        <dbReference type="Pfam" id="PF04083"/>
    </source>
</evidence>
<keyword evidence="3 7" id="KW-0378">Hydrolase</keyword>
<protein>
    <recommendedName>
        <fullName evidence="7">Lipase</fullName>
    </recommendedName>
</protein>
<evidence type="ECO:0000313" key="12">
    <source>
        <dbReference type="Proteomes" id="UP000014500"/>
    </source>
</evidence>
<feature type="domain" description="Partial AB-hydrolase lipase" evidence="10">
    <location>
        <begin position="50"/>
        <end position="103"/>
    </location>
</feature>
<evidence type="ECO:0000256" key="9">
    <source>
        <dbReference type="SAM" id="SignalP"/>
    </source>
</evidence>
<feature type="signal peptide" evidence="9">
    <location>
        <begin position="1"/>
        <end position="18"/>
    </location>
</feature>
<evidence type="ECO:0000256" key="5">
    <source>
        <dbReference type="ARBA" id="ARBA00023098"/>
    </source>
</evidence>
<evidence type="ECO:0000256" key="4">
    <source>
        <dbReference type="ARBA" id="ARBA00022963"/>
    </source>
</evidence>
<reference evidence="12" key="1">
    <citation type="submission" date="2011-05" db="EMBL/GenBank/DDBJ databases">
        <authorList>
            <person name="Richards S.R."/>
            <person name="Qu J."/>
            <person name="Jiang H."/>
            <person name="Jhangiani S.N."/>
            <person name="Agravi P."/>
            <person name="Goodspeed R."/>
            <person name="Gross S."/>
            <person name="Mandapat C."/>
            <person name="Jackson L."/>
            <person name="Mathew T."/>
            <person name="Pu L."/>
            <person name="Thornton R."/>
            <person name="Saada N."/>
            <person name="Wilczek-Boney K.B."/>
            <person name="Lee S."/>
            <person name="Kovar C."/>
            <person name="Wu Y."/>
            <person name="Scherer S.E."/>
            <person name="Worley K.C."/>
            <person name="Muzny D.M."/>
            <person name="Gibbs R."/>
        </authorList>
    </citation>
    <scope>NUCLEOTIDE SEQUENCE</scope>
    <source>
        <strain evidence="12">Brora</strain>
    </source>
</reference>